<organism evidence="9 10">
    <name type="scientific">Massilia cellulosiltytica</name>
    <dbReference type="NCBI Taxonomy" id="2683234"/>
    <lineage>
        <taxon>Bacteria</taxon>
        <taxon>Pseudomonadati</taxon>
        <taxon>Pseudomonadota</taxon>
        <taxon>Betaproteobacteria</taxon>
        <taxon>Burkholderiales</taxon>
        <taxon>Oxalobacteraceae</taxon>
        <taxon>Telluria group</taxon>
        <taxon>Massilia</taxon>
    </lineage>
</organism>
<dbReference type="PROSITE" id="PS51007">
    <property type="entry name" value="CYTC"/>
    <property type="match status" value="1"/>
</dbReference>
<keyword evidence="3 6" id="KW-0479">Metal-binding</keyword>
<feature type="domain" description="Cytochrome c" evidence="8">
    <location>
        <begin position="25"/>
        <end position="111"/>
    </location>
</feature>
<reference evidence="9 10" key="1">
    <citation type="submission" date="2019-12" db="EMBL/GenBank/DDBJ databases">
        <authorList>
            <person name="Li C."/>
            <person name="Zhao J."/>
        </authorList>
    </citation>
    <scope>NUCLEOTIDE SEQUENCE [LARGE SCALE GENOMIC DNA]</scope>
    <source>
        <strain evidence="9 10">NEAU-DD11</strain>
    </source>
</reference>
<dbReference type="Gene3D" id="1.10.760.10">
    <property type="entry name" value="Cytochrome c-like domain"/>
    <property type="match status" value="1"/>
</dbReference>
<dbReference type="Proteomes" id="UP000443353">
    <property type="component" value="Unassembled WGS sequence"/>
</dbReference>
<dbReference type="InterPro" id="IPR009056">
    <property type="entry name" value="Cyt_c-like_dom"/>
</dbReference>
<gene>
    <name evidence="9" type="ORF">GPY61_15410</name>
</gene>
<evidence type="ECO:0000313" key="9">
    <source>
        <dbReference type="EMBL" id="MVW61316.1"/>
    </source>
</evidence>
<evidence type="ECO:0000259" key="8">
    <source>
        <dbReference type="PROSITE" id="PS51007"/>
    </source>
</evidence>
<evidence type="ECO:0000313" key="10">
    <source>
        <dbReference type="Proteomes" id="UP000443353"/>
    </source>
</evidence>
<evidence type="ECO:0000256" key="7">
    <source>
        <dbReference type="SAM" id="SignalP"/>
    </source>
</evidence>
<keyword evidence="5 6" id="KW-0408">Iron</keyword>
<dbReference type="PANTHER" id="PTHR33751:SF9">
    <property type="entry name" value="CYTOCHROME C4"/>
    <property type="match status" value="1"/>
</dbReference>
<accession>A0A7X3G0A4</accession>
<feature type="chain" id="PRO_5030793475" evidence="7">
    <location>
        <begin position="24"/>
        <end position="118"/>
    </location>
</feature>
<dbReference type="EMBL" id="WSES01000004">
    <property type="protein sequence ID" value="MVW61316.1"/>
    <property type="molecule type" value="Genomic_DNA"/>
</dbReference>
<feature type="signal peptide" evidence="7">
    <location>
        <begin position="1"/>
        <end position="23"/>
    </location>
</feature>
<evidence type="ECO:0000256" key="5">
    <source>
        <dbReference type="ARBA" id="ARBA00023004"/>
    </source>
</evidence>
<dbReference type="GO" id="GO:0020037">
    <property type="term" value="F:heme binding"/>
    <property type="evidence" value="ECO:0007669"/>
    <property type="project" value="InterPro"/>
</dbReference>
<keyword evidence="1" id="KW-0813">Transport</keyword>
<keyword evidence="4" id="KW-0249">Electron transport</keyword>
<dbReference type="SUPFAM" id="SSF46626">
    <property type="entry name" value="Cytochrome c"/>
    <property type="match status" value="1"/>
</dbReference>
<name>A0A7X3G0A4_9BURK</name>
<dbReference type="GO" id="GO:0046872">
    <property type="term" value="F:metal ion binding"/>
    <property type="evidence" value="ECO:0007669"/>
    <property type="project" value="UniProtKB-KW"/>
</dbReference>
<evidence type="ECO:0000256" key="3">
    <source>
        <dbReference type="ARBA" id="ARBA00022723"/>
    </source>
</evidence>
<comment type="caution">
    <text evidence="9">The sequence shown here is derived from an EMBL/GenBank/DDBJ whole genome shotgun (WGS) entry which is preliminary data.</text>
</comment>
<dbReference type="Pfam" id="PF00034">
    <property type="entry name" value="Cytochrom_C"/>
    <property type="match status" value="1"/>
</dbReference>
<evidence type="ECO:0000256" key="6">
    <source>
        <dbReference type="PROSITE-ProRule" id="PRU00433"/>
    </source>
</evidence>
<evidence type="ECO:0000256" key="4">
    <source>
        <dbReference type="ARBA" id="ARBA00022982"/>
    </source>
</evidence>
<proteinExistence type="predicted"/>
<dbReference type="RefSeq" id="WP_056124275.1">
    <property type="nucleotide sequence ID" value="NZ_WSES01000004.1"/>
</dbReference>
<dbReference type="PANTHER" id="PTHR33751">
    <property type="entry name" value="CBB3-TYPE CYTOCHROME C OXIDASE SUBUNIT FIXP"/>
    <property type="match status" value="1"/>
</dbReference>
<evidence type="ECO:0000256" key="2">
    <source>
        <dbReference type="ARBA" id="ARBA00022617"/>
    </source>
</evidence>
<evidence type="ECO:0000256" key="1">
    <source>
        <dbReference type="ARBA" id="ARBA00022448"/>
    </source>
</evidence>
<keyword evidence="10" id="KW-1185">Reference proteome</keyword>
<protein>
    <submittedName>
        <fullName evidence="9">C-type cytochrome</fullName>
    </submittedName>
</protein>
<keyword evidence="2 6" id="KW-0349">Heme</keyword>
<keyword evidence="7" id="KW-0732">Signal</keyword>
<dbReference type="InterPro" id="IPR036909">
    <property type="entry name" value="Cyt_c-like_dom_sf"/>
</dbReference>
<dbReference type="AlphaFoldDB" id="A0A7X3G0A4"/>
<sequence>MNKLIVALTLGAASLALSGQALASGNAANGAELAKKYNCASCHGADYKTPIDPSYPKLAGQHADYLVHALTAYKRGTKAANGRNNPIMAGMAQPLSDRDMADIAAYLQGLPAALVTKR</sequence>
<dbReference type="InterPro" id="IPR050597">
    <property type="entry name" value="Cytochrome_c_Oxidase_Subunit"/>
</dbReference>
<dbReference type="GO" id="GO:0009055">
    <property type="term" value="F:electron transfer activity"/>
    <property type="evidence" value="ECO:0007669"/>
    <property type="project" value="InterPro"/>
</dbReference>